<dbReference type="Pfam" id="PF03551">
    <property type="entry name" value="PadR"/>
    <property type="match status" value="1"/>
</dbReference>
<gene>
    <name evidence="2" type="ordered locus">Mpet_0490</name>
</gene>
<dbReference type="InterPro" id="IPR005149">
    <property type="entry name" value="Tscrpt_reg_PadR_N"/>
</dbReference>
<dbReference type="Proteomes" id="UP000006565">
    <property type="component" value="Chromosome"/>
</dbReference>
<dbReference type="HOGENOM" id="CLU_063440_1_3_2"/>
<evidence type="ECO:0000313" key="3">
    <source>
        <dbReference type="Proteomes" id="UP000006565"/>
    </source>
</evidence>
<proteinExistence type="predicted"/>
<dbReference type="KEGG" id="mpi:Mpet_0490"/>
<organism evidence="2 3">
    <name type="scientific">Methanolacinia petrolearia (strain DSM 11571 / OCM 486 / SEBR 4847)</name>
    <name type="common">Methanoplanus petrolearius</name>
    <dbReference type="NCBI Taxonomy" id="679926"/>
    <lineage>
        <taxon>Archaea</taxon>
        <taxon>Methanobacteriati</taxon>
        <taxon>Methanobacteriota</taxon>
        <taxon>Stenosarchaea group</taxon>
        <taxon>Methanomicrobia</taxon>
        <taxon>Methanomicrobiales</taxon>
        <taxon>Methanomicrobiaceae</taxon>
        <taxon>Methanolacinia</taxon>
    </lineage>
</organism>
<evidence type="ECO:0000259" key="1">
    <source>
        <dbReference type="Pfam" id="PF03551"/>
    </source>
</evidence>
<dbReference type="InterPro" id="IPR036390">
    <property type="entry name" value="WH_DNA-bd_sf"/>
</dbReference>
<sequence>MKEDDFEMPGFHRHMKFENGRSHRTGGIMKLYVLHSLTVEPKTGYDLIKETSEKTDGIWVPSKGMLYPLLKKMEEGGLIVVSDTGSRSKNIYEITEDGRDLLERMIKHRKEAGKRMHVFRRIMADIFGGNFGKAGEFLYEIHQVLDEIPPEKEEEAASITGKCLEELKRLKGNESGNS</sequence>
<reference evidence="2 3" key="1">
    <citation type="journal article" date="2010" name="Stand. Genomic Sci.">
        <title>Complete genome sequence of Methanoplanus petrolearius type strain (SEBR 4847).</title>
        <authorList>
            <person name="Brambilla E."/>
            <person name="Djao O.D."/>
            <person name="Daligault H."/>
            <person name="Lapidus A."/>
            <person name="Lucas S."/>
            <person name="Hammon N."/>
            <person name="Nolan M."/>
            <person name="Tice H."/>
            <person name="Cheng J.F."/>
            <person name="Han C."/>
            <person name="Tapia R."/>
            <person name="Goodwin L."/>
            <person name="Pitluck S."/>
            <person name="Liolios K."/>
            <person name="Ivanova N."/>
            <person name="Mavromatis K."/>
            <person name="Mikhailova N."/>
            <person name="Pati A."/>
            <person name="Chen A."/>
            <person name="Palaniappan K."/>
            <person name="Land M."/>
            <person name="Hauser L."/>
            <person name="Chang Y.J."/>
            <person name="Jeffries C.D."/>
            <person name="Rohde M."/>
            <person name="Spring S."/>
            <person name="Sikorski J."/>
            <person name="Goker M."/>
            <person name="Woyke T."/>
            <person name="Bristow J."/>
            <person name="Eisen J.A."/>
            <person name="Markowitz V."/>
            <person name="Hugenholtz P."/>
            <person name="Kyrpides N.C."/>
            <person name="Klenk H.P."/>
        </authorList>
    </citation>
    <scope>NUCLEOTIDE SEQUENCE [LARGE SCALE GENOMIC DNA]</scope>
    <source>
        <strain evidence="3">DSM 11571 / OCM 486 / SEBR 4847</strain>
    </source>
</reference>
<dbReference type="Gene3D" id="1.10.10.10">
    <property type="entry name" value="Winged helix-like DNA-binding domain superfamily/Winged helix DNA-binding domain"/>
    <property type="match status" value="1"/>
</dbReference>
<dbReference type="GeneID" id="9742938"/>
<feature type="domain" description="Transcription regulator PadR N-terminal" evidence="1">
    <location>
        <begin position="33"/>
        <end position="103"/>
    </location>
</feature>
<dbReference type="EMBL" id="CP002117">
    <property type="protein sequence ID" value="ADN35264.1"/>
    <property type="molecule type" value="Genomic_DNA"/>
</dbReference>
<name>E1RH40_METP4</name>
<dbReference type="AlphaFoldDB" id="E1RH40"/>
<dbReference type="eggNOG" id="arCOG00002">
    <property type="taxonomic scope" value="Archaea"/>
</dbReference>
<evidence type="ECO:0000313" key="2">
    <source>
        <dbReference type="EMBL" id="ADN35264.1"/>
    </source>
</evidence>
<dbReference type="SUPFAM" id="SSF46785">
    <property type="entry name" value="Winged helix' DNA-binding domain"/>
    <property type="match status" value="1"/>
</dbReference>
<dbReference type="PANTHER" id="PTHR43252:SF5">
    <property type="entry name" value="TRANSCRIPTIONAL REGULATOR, PADR-LIKE FAMILY"/>
    <property type="match status" value="1"/>
</dbReference>
<keyword evidence="3" id="KW-1185">Reference proteome</keyword>
<protein>
    <submittedName>
        <fullName evidence="2">Transcriptional regulator, PadR-like family</fullName>
    </submittedName>
</protein>
<dbReference type="STRING" id="679926.Mpet_0490"/>
<accession>E1RH40</accession>
<dbReference type="InterPro" id="IPR036388">
    <property type="entry name" value="WH-like_DNA-bd_sf"/>
</dbReference>
<dbReference type="OrthoDB" id="56053at2157"/>
<dbReference type="PANTHER" id="PTHR43252">
    <property type="entry name" value="TRANSCRIPTIONAL REGULATOR YQJI"/>
    <property type="match status" value="1"/>
</dbReference>
<dbReference type="RefSeq" id="WP_013328442.1">
    <property type="nucleotide sequence ID" value="NC_014507.1"/>
</dbReference>